<accession>A0A4S4DHA1</accession>
<dbReference type="InterPro" id="IPR029063">
    <property type="entry name" value="SAM-dependent_MTases_sf"/>
</dbReference>
<dbReference type="SUPFAM" id="SSF53335">
    <property type="entry name" value="S-adenosyl-L-methionine-dependent methyltransferases"/>
    <property type="match status" value="1"/>
</dbReference>
<dbReference type="Pfam" id="PF01189">
    <property type="entry name" value="Methyltr_RsmB-F"/>
    <property type="match status" value="1"/>
</dbReference>
<dbReference type="InterPro" id="IPR011989">
    <property type="entry name" value="ARM-like"/>
</dbReference>
<evidence type="ECO:0000313" key="3">
    <source>
        <dbReference type="EMBL" id="THG02161.1"/>
    </source>
</evidence>
<dbReference type="PANTHER" id="PTHR17695:SF11">
    <property type="entry name" value="SMALL SUBUNIT PROCESSOME COMPONENT 20 HOMOLOG"/>
    <property type="match status" value="1"/>
</dbReference>
<dbReference type="InterPro" id="IPR046523">
    <property type="entry name" value="UTP20_dom"/>
</dbReference>
<feature type="domain" description="SAM-dependent methyltransferase RsmB-F/NOP2-type catalytic core" evidence="1">
    <location>
        <begin position="164"/>
        <end position="195"/>
    </location>
</feature>
<dbReference type="Gene3D" id="3.40.50.150">
    <property type="entry name" value="Vaccinia Virus protein VP39"/>
    <property type="match status" value="1"/>
</dbReference>
<dbReference type="InterPro" id="IPR049560">
    <property type="entry name" value="MeTrfase_RsmB-F_NOP2_cat"/>
</dbReference>
<dbReference type="GO" id="GO:0032040">
    <property type="term" value="C:small-subunit processome"/>
    <property type="evidence" value="ECO:0007669"/>
    <property type="project" value="TreeGrafter"/>
</dbReference>
<reference evidence="3 4" key="1">
    <citation type="journal article" date="2018" name="Proc. Natl. Acad. Sci. U.S.A.">
        <title>Draft genome sequence of Camellia sinensis var. sinensis provides insights into the evolution of the tea genome and tea quality.</title>
        <authorList>
            <person name="Wei C."/>
            <person name="Yang H."/>
            <person name="Wang S."/>
            <person name="Zhao J."/>
            <person name="Liu C."/>
            <person name="Gao L."/>
            <person name="Xia E."/>
            <person name="Lu Y."/>
            <person name="Tai Y."/>
            <person name="She G."/>
            <person name="Sun J."/>
            <person name="Cao H."/>
            <person name="Tong W."/>
            <person name="Gao Q."/>
            <person name="Li Y."/>
            <person name="Deng W."/>
            <person name="Jiang X."/>
            <person name="Wang W."/>
            <person name="Chen Q."/>
            <person name="Zhang S."/>
            <person name="Li H."/>
            <person name="Wu J."/>
            <person name="Wang P."/>
            <person name="Li P."/>
            <person name="Shi C."/>
            <person name="Zheng F."/>
            <person name="Jian J."/>
            <person name="Huang B."/>
            <person name="Shan D."/>
            <person name="Shi M."/>
            <person name="Fang C."/>
            <person name="Yue Y."/>
            <person name="Li F."/>
            <person name="Li D."/>
            <person name="Wei S."/>
            <person name="Han B."/>
            <person name="Jiang C."/>
            <person name="Yin Y."/>
            <person name="Xia T."/>
            <person name="Zhang Z."/>
            <person name="Bennetzen J.L."/>
            <person name="Zhao S."/>
            <person name="Wan X."/>
        </authorList>
    </citation>
    <scope>NUCLEOTIDE SEQUENCE [LARGE SCALE GENOMIC DNA]</scope>
    <source>
        <strain evidence="4">cv. Shuchazao</strain>
        <tissue evidence="3">Leaf</tissue>
    </source>
</reference>
<evidence type="ECO:0000259" key="1">
    <source>
        <dbReference type="Pfam" id="PF01189"/>
    </source>
</evidence>
<dbReference type="InterPro" id="IPR052575">
    <property type="entry name" value="SSU_processome_comp_20"/>
</dbReference>
<evidence type="ECO:0000313" key="4">
    <source>
        <dbReference type="Proteomes" id="UP000306102"/>
    </source>
</evidence>
<organism evidence="3 4">
    <name type="scientific">Camellia sinensis var. sinensis</name>
    <name type="common">China tea</name>
    <dbReference type="NCBI Taxonomy" id="542762"/>
    <lineage>
        <taxon>Eukaryota</taxon>
        <taxon>Viridiplantae</taxon>
        <taxon>Streptophyta</taxon>
        <taxon>Embryophyta</taxon>
        <taxon>Tracheophyta</taxon>
        <taxon>Spermatophyta</taxon>
        <taxon>Magnoliopsida</taxon>
        <taxon>eudicotyledons</taxon>
        <taxon>Gunneridae</taxon>
        <taxon>Pentapetalae</taxon>
        <taxon>asterids</taxon>
        <taxon>Ericales</taxon>
        <taxon>Theaceae</taxon>
        <taxon>Camellia</taxon>
    </lineage>
</organism>
<evidence type="ECO:0000259" key="2">
    <source>
        <dbReference type="Pfam" id="PF20416"/>
    </source>
</evidence>
<dbReference type="InterPro" id="IPR008250">
    <property type="entry name" value="ATPase_P-typ_transduc_dom_A_sf"/>
</dbReference>
<dbReference type="SUPFAM" id="SSF48371">
    <property type="entry name" value="ARM repeat"/>
    <property type="match status" value="1"/>
</dbReference>
<gene>
    <name evidence="3" type="ORF">TEA_011948</name>
</gene>
<keyword evidence="4" id="KW-1185">Reference proteome</keyword>
<feature type="domain" description="U3 small nucleolar RNA-associated protein 20" evidence="2">
    <location>
        <begin position="414"/>
        <end position="620"/>
    </location>
</feature>
<dbReference type="Gene3D" id="1.25.10.10">
    <property type="entry name" value="Leucine-rich Repeat Variant"/>
    <property type="match status" value="1"/>
</dbReference>
<dbReference type="Gene3D" id="3.30.70.1170">
    <property type="entry name" value="Sun protein, domain 3"/>
    <property type="match status" value="1"/>
</dbReference>
<dbReference type="InterPro" id="IPR016024">
    <property type="entry name" value="ARM-type_fold"/>
</dbReference>
<sequence>MRNSCDDLRMVLDEERMRDKETIIELKKQVKAQGDQLQTQGSSKAAMKLSEFVRCQVKVQSCADRVVQIELLVQVDQRDVVPGDIVIFEPSDLVPGDSSLTGKFGTIEKTTDIREDQSTPLLDLKNICLMVGLVVYDSQVPIGATPEYMAGYYMLQSASSFLPVMALAPQEKERTVDMAAAPGGKTTYVAALMKTVVCSDFHLDSVISIALMLSEEYVHLCFQFSLCTSISEEYVHTGHLLILFMSSFLFLQKHRRGRALLRFRKFVSSGNLSEVITNKVFVPLFFNMLFNVQHGKAENIRSGCLEALASISGNMEWKSYYAFLMRCFRELTLKSDKQKVLMRLVCAVLDHFHFMETHFCQESNDSVVDVSKAGTTALTSSVLHTYTSSAEVSEIQSCLHKTVLPKIQKLLTSDSDNVNVNISLVALKLLKLLPDNVMELHLPSIVHRISNFLKNRLESIRDEARTALTVCLKELGLEYLQFIVKVLRATLKRGYELHVLGYTLNFSGKLDYCLEELLSVVENDIFGDVYEEKEMEKIASKMKETRKRKSFETLKLIAQNITFKTHALKLLSPVTTCLQKHLIPKMKSKLETMLNNIAAGIECNPSVNQTDLFIFLYGLIEDGITHETRAKANQQSGDEASCKTITSGRLIDSGSQSSHLITVFALGVLHNSMKNTKLNKKDEQLLSMLDPFVRLLTDCLTAKYEDIISAALRCLAPLVRLPLPSLESQADKIKTSLLVIAQGSVNAGSPVMQSCLSLLTVLLRSTRITLSTDQLHMVIQFPLFIDLERNPSFVALSLLKAIVNRKLVVHEIYDLVTRVAELLVLGLLVEVMRKGFQKHVNGVLPVMRSIFQSAINVLTNGQLDLSVEATVPFWKEAYYSLVLLEKILHQFHDLFLAKDLEDIWEMISELLLHPHMWLRDVSNRLVALYFASVTEANRENHEKSLETVFLMRPSRLFLIAASLCCQLKAPLIDNTASTIVTQNLSFTICGIHSLLVPKKWIDGQSFGYTLEHDEEGCFLKAFQKLDSRKGN</sequence>
<protein>
    <submittedName>
        <fullName evidence="3">Uncharacterized protein</fullName>
    </submittedName>
</protein>
<dbReference type="PANTHER" id="PTHR17695">
    <property type="entry name" value="SMALL SUBUNIT PROCESSOME COMPONENT 20 HOMOLOG"/>
    <property type="match status" value="1"/>
</dbReference>
<name>A0A4S4DHA1_CAMSN</name>
<dbReference type="Proteomes" id="UP000306102">
    <property type="component" value="Unassembled WGS sequence"/>
</dbReference>
<proteinExistence type="predicted"/>
<dbReference type="SUPFAM" id="SSF81653">
    <property type="entry name" value="Calcium ATPase, transduction domain A"/>
    <property type="match status" value="1"/>
</dbReference>
<dbReference type="Pfam" id="PF20416">
    <property type="entry name" value="UTP20"/>
    <property type="match status" value="1"/>
</dbReference>
<dbReference type="STRING" id="542762.A0A4S4DHA1"/>
<dbReference type="EMBL" id="SDRB02011239">
    <property type="protein sequence ID" value="THG02161.1"/>
    <property type="molecule type" value="Genomic_DNA"/>
</dbReference>
<dbReference type="GO" id="GO:0030686">
    <property type="term" value="C:90S preribosome"/>
    <property type="evidence" value="ECO:0007669"/>
    <property type="project" value="TreeGrafter"/>
</dbReference>
<comment type="caution">
    <text evidence="3">The sequence shown here is derived from an EMBL/GenBank/DDBJ whole genome shotgun (WGS) entry which is preliminary data.</text>
</comment>
<dbReference type="AlphaFoldDB" id="A0A4S4DHA1"/>